<dbReference type="InterPro" id="IPR011990">
    <property type="entry name" value="TPR-like_helical_dom_sf"/>
</dbReference>
<evidence type="ECO:0000313" key="2">
    <source>
        <dbReference type="Proteomes" id="UP001332192"/>
    </source>
</evidence>
<dbReference type="InterPro" id="IPR019734">
    <property type="entry name" value="TPR_rpt"/>
</dbReference>
<protein>
    <submittedName>
        <fullName evidence="1">Tetratricopeptide repeat protein</fullName>
    </submittedName>
</protein>
<gene>
    <name evidence="1" type="ORF">U7230_14450</name>
</gene>
<name>A0ABZ1BWS5_9FIRM</name>
<dbReference type="RefSeq" id="WP_324716534.1">
    <property type="nucleotide sequence ID" value="NZ_CP141615.1"/>
</dbReference>
<dbReference type="SUPFAM" id="SSF48452">
    <property type="entry name" value="TPR-like"/>
    <property type="match status" value="1"/>
</dbReference>
<evidence type="ECO:0000313" key="1">
    <source>
        <dbReference type="EMBL" id="WRP17262.1"/>
    </source>
</evidence>
<proteinExistence type="predicted"/>
<keyword evidence="2" id="KW-1185">Reference proteome</keyword>
<dbReference type="Proteomes" id="UP001332192">
    <property type="component" value="Chromosome"/>
</dbReference>
<reference evidence="1 2" key="1">
    <citation type="journal article" date="2024" name="Front. Microbiol.">
        <title>Novel thermophilic genera Geochorda gen. nov. and Carboxydochorda gen. nov. from the deep terrestrial subsurface reveal the ecophysiological diversity in the class Limnochordia.</title>
        <authorList>
            <person name="Karnachuk O.V."/>
            <person name="Lukina A.P."/>
            <person name="Avakyan M.R."/>
            <person name="Kadnikov V.V."/>
            <person name="Begmatov S."/>
            <person name="Beletsky A.V."/>
            <person name="Vlasova K.G."/>
            <person name="Novikov A.A."/>
            <person name="Shcherbakova V.A."/>
            <person name="Mardanov A.V."/>
            <person name="Ravin N.V."/>
        </authorList>
    </citation>
    <scope>NUCLEOTIDE SEQUENCE [LARGE SCALE GENOMIC DNA]</scope>
    <source>
        <strain evidence="1 2">L945</strain>
    </source>
</reference>
<organism evidence="1 2">
    <name type="scientific">Carboxydichorda subterranea</name>
    <dbReference type="NCBI Taxonomy" id="3109565"/>
    <lineage>
        <taxon>Bacteria</taxon>
        <taxon>Bacillati</taxon>
        <taxon>Bacillota</taxon>
        <taxon>Limnochordia</taxon>
        <taxon>Limnochordales</taxon>
        <taxon>Geochordaceae</taxon>
        <taxon>Carboxydichorda</taxon>
    </lineage>
</organism>
<dbReference type="Gene3D" id="1.25.40.10">
    <property type="entry name" value="Tetratricopeptide repeat domain"/>
    <property type="match status" value="1"/>
</dbReference>
<dbReference type="Pfam" id="PF13176">
    <property type="entry name" value="TPR_7"/>
    <property type="match status" value="1"/>
</dbReference>
<dbReference type="EMBL" id="CP141615">
    <property type="protein sequence ID" value="WRP17262.1"/>
    <property type="molecule type" value="Genomic_DNA"/>
</dbReference>
<sequence length="267" mass="29105">MGGRLIGVRAVALLVTVLVVPAVRTAGVAAAGTAGKAPELLAQADALYDRATTLEELREAYGLYKEAAAGDPGSYEAAWKAGRAAWQLAEWLPKAEKRPVLEEGRDLAKRAVDLDPRGVDGHYWHGVLIARVGEERGILASLFMVGDVVREMEATLDLDPRHAGAHYVLGTLYRVVPGWPLSVGDKKKAVTHAEQAVRYAPNDVLYRLGLAEAYEAVGDRERAVRTYREVLTMEGKDPRNDEAYREKARKRLRELGEDVGSLPAGRA</sequence>
<accession>A0ABZ1BWS5</accession>